<reference evidence="4" key="1">
    <citation type="submission" date="2022-01" db="EMBL/GenBank/DDBJ databases">
        <title>Genome Sequence Resource for Two Populations of Ditylenchus destructor, the Migratory Endoparasitic Phytonematode.</title>
        <authorList>
            <person name="Zhang H."/>
            <person name="Lin R."/>
            <person name="Xie B."/>
        </authorList>
    </citation>
    <scope>NUCLEOTIDE SEQUENCE</scope>
    <source>
        <strain evidence="4">BazhouSP</strain>
    </source>
</reference>
<feature type="compositionally biased region" description="Acidic residues" evidence="2">
    <location>
        <begin position="109"/>
        <end position="122"/>
    </location>
</feature>
<evidence type="ECO:0000313" key="4">
    <source>
        <dbReference type="EMBL" id="KAI1694541.1"/>
    </source>
</evidence>
<dbReference type="InterPro" id="IPR036875">
    <property type="entry name" value="Znf_CCHC_sf"/>
</dbReference>
<dbReference type="PANTHER" id="PTHR37984">
    <property type="entry name" value="PROTEIN CBG26694"/>
    <property type="match status" value="1"/>
</dbReference>
<name>A0AAD4QTU7_9BILA</name>
<proteinExistence type="predicted"/>
<feature type="region of interest" description="Disordered" evidence="2">
    <location>
        <begin position="365"/>
        <end position="431"/>
    </location>
</feature>
<dbReference type="PANTHER" id="PTHR37984:SF5">
    <property type="entry name" value="PROTEIN NYNRIN-LIKE"/>
    <property type="match status" value="1"/>
</dbReference>
<dbReference type="InterPro" id="IPR038269">
    <property type="entry name" value="SCAN_sf"/>
</dbReference>
<dbReference type="PROSITE" id="PS50158">
    <property type="entry name" value="ZF_CCHC"/>
    <property type="match status" value="1"/>
</dbReference>
<dbReference type="EMBL" id="JAKKPZ010000499">
    <property type="protein sequence ID" value="KAI1694541.1"/>
    <property type="molecule type" value="Genomic_DNA"/>
</dbReference>
<dbReference type="Gene3D" id="1.10.4020.10">
    <property type="entry name" value="DNA breaking-rejoining enzymes"/>
    <property type="match status" value="1"/>
</dbReference>
<dbReference type="InterPro" id="IPR050951">
    <property type="entry name" value="Retrovirus_Pol_polyprotein"/>
</dbReference>
<feature type="domain" description="CCHC-type" evidence="3">
    <location>
        <begin position="345"/>
        <end position="360"/>
    </location>
</feature>
<dbReference type="GO" id="GO:0019899">
    <property type="term" value="F:enzyme binding"/>
    <property type="evidence" value="ECO:0007669"/>
    <property type="project" value="UniProtKB-ARBA"/>
</dbReference>
<dbReference type="SUPFAM" id="SSF57756">
    <property type="entry name" value="Retrovirus zinc finger-like domains"/>
    <property type="match status" value="1"/>
</dbReference>
<feature type="compositionally biased region" description="Basic and acidic residues" evidence="2">
    <location>
        <begin position="96"/>
        <end position="108"/>
    </location>
</feature>
<protein>
    <submittedName>
        <fullName evidence="4">CBR-DCT-10 protein</fullName>
    </submittedName>
</protein>
<dbReference type="Proteomes" id="UP001201812">
    <property type="component" value="Unassembled WGS sequence"/>
</dbReference>
<evidence type="ECO:0000259" key="3">
    <source>
        <dbReference type="PROSITE" id="PS50158"/>
    </source>
</evidence>
<feature type="compositionally biased region" description="Basic residues" evidence="2">
    <location>
        <begin position="372"/>
        <end position="384"/>
    </location>
</feature>
<keyword evidence="1" id="KW-0479">Metal-binding</keyword>
<feature type="region of interest" description="Disordered" evidence="2">
    <location>
        <begin position="61"/>
        <end position="122"/>
    </location>
</feature>
<feature type="compositionally biased region" description="Polar residues" evidence="2">
    <location>
        <begin position="399"/>
        <end position="408"/>
    </location>
</feature>
<accession>A0AAD4QTU7</accession>
<evidence type="ECO:0000256" key="1">
    <source>
        <dbReference type="PROSITE-ProRule" id="PRU00047"/>
    </source>
</evidence>
<dbReference type="SMART" id="SM00343">
    <property type="entry name" value="ZnF_C2HC"/>
    <property type="match status" value="1"/>
</dbReference>
<evidence type="ECO:0000313" key="5">
    <source>
        <dbReference type="Proteomes" id="UP001201812"/>
    </source>
</evidence>
<organism evidence="4 5">
    <name type="scientific">Ditylenchus destructor</name>
    <dbReference type="NCBI Taxonomy" id="166010"/>
    <lineage>
        <taxon>Eukaryota</taxon>
        <taxon>Metazoa</taxon>
        <taxon>Ecdysozoa</taxon>
        <taxon>Nematoda</taxon>
        <taxon>Chromadorea</taxon>
        <taxon>Rhabditida</taxon>
        <taxon>Tylenchina</taxon>
        <taxon>Tylenchomorpha</taxon>
        <taxon>Sphaerularioidea</taxon>
        <taxon>Anguinidae</taxon>
        <taxon>Anguininae</taxon>
        <taxon>Ditylenchus</taxon>
    </lineage>
</organism>
<dbReference type="GO" id="GO:0003676">
    <property type="term" value="F:nucleic acid binding"/>
    <property type="evidence" value="ECO:0007669"/>
    <property type="project" value="InterPro"/>
</dbReference>
<dbReference type="GO" id="GO:0008270">
    <property type="term" value="F:zinc ion binding"/>
    <property type="evidence" value="ECO:0007669"/>
    <property type="project" value="UniProtKB-KW"/>
</dbReference>
<keyword evidence="1" id="KW-0862">Zinc</keyword>
<keyword evidence="5" id="KW-1185">Reference proteome</keyword>
<dbReference type="InterPro" id="IPR001878">
    <property type="entry name" value="Znf_CCHC"/>
</dbReference>
<sequence length="628" mass="71239">MSATAKSDFDPSFFTENQRKIWAPLIERLRVFEQNAARSFRRIDKDVRDLQEGVNYIRGKLRSSSTGRSMQPVINPEAGDQGTGNFFIQDSDPELEEKKVDEEQKPIDPEENSSENTDEQFLEADGDKENEYRELLVLDPFSPSLGSLPMYDGNPTVSFAKWLERFNDTLNLSSTGLDEGQKLNRLRYCLSGRARAELNAAQPAPTTVEAAIGILKGKFENDNTKTIARQALSICHQAPGERVFLFANRISEAVRAALAGEDEQVIQKRLLEEFMDRLTPDLQFQVKGARPDTYSNAYELAEHYELLIPVRNQMHAPGQISVAELTQKVNALRLLPTRRPNGQHCYYCQRPGHLIRECRKRLRDQAQPYSRSRSRNNWRSHMRPARQSNSRSADRHQYRSPNRYQSRSPSRDRFNQEQSPQTTVRFREPKRSGTPVRLATVLSIVLALVVFTQNASALEFSFKPMVCLPDAPSSLWRLPKDTICPSANWIPAESPACTGVAVETAVRLWLQDFRATPNTVTNESPASRFLGREIRTPLDALRWDPKTAETAKESPKTFHVGQAVWVRDHRVGTKNKWQIGVIVRPIGQRMYEVATEKDSTNAHIDQLRARAVGNDDNSADCESEGEGL</sequence>
<dbReference type="Pfam" id="PF00098">
    <property type="entry name" value="zf-CCHC"/>
    <property type="match status" value="1"/>
</dbReference>
<keyword evidence="1" id="KW-0863">Zinc-finger</keyword>
<dbReference type="Gene3D" id="4.10.60.10">
    <property type="entry name" value="Zinc finger, CCHC-type"/>
    <property type="match status" value="1"/>
</dbReference>
<evidence type="ECO:0000256" key="2">
    <source>
        <dbReference type="SAM" id="MobiDB-lite"/>
    </source>
</evidence>
<gene>
    <name evidence="4" type="ORF">DdX_20065</name>
</gene>
<dbReference type="AlphaFoldDB" id="A0AAD4QTU7"/>
<comment type="caution">
    <text evidence="4">The sequence shown here is derived from an EMBL/GenBank/DDBJ whole genome shotgun (WGS) entry which is preliminary data.</text>
</comment>